<proteinExistence type="predicted"/>
<evidence type="ECO:0000313" key="1">
    <source>
        <dbReference type="EMBL" id="HIZ92425.1"/>
    </source>
</evidence>
<organism evidence="1 2">
    <name type="scientific">Candidatus Bacteroides merdavium</name>
    <dbReference type="NCBI Taxonomy" id="2838472"/>
    <lineage>
        <taxon>Bacteria</taxon>
        <taxon>Pseudomonadati</taxon>
        <taxon>Bacteroidota</taxon>
        <taxon>Bacteroidia</taxon>
        <taxon>Bacteroidales</taxon>
        <taxon>Bacteroidaceae</taxon>
        <taxon>Bacteroides</taxon>
    </lineage>
</organism>
<protein>
    <submittedName>
        <fullName evidence="1">Uncharacterized protein</fullName>
    </submittedName>
</protein>
<gene>
    <name evidence="1" type="ORF">H9807_09980</name>
</gene>
<dbReference type="Proteomes" id="UP000824108">
    <property type="component" value="Unassembled WGS sequence"/>
</dbReference>
<dbReference type="EMBL" id="DXAV01000083">
    <property type="protein sequence ID" value="HIZ92425.1"/>
    <property type="molecule type" value="Genomic_DNA"/>
</dbReference>
<sequence>MKAIRVSVGFNEWSKVDDFLREFKYEDDTFVYQVDNVTFVAVCEDEDAMDWFKARLLTDFEEPIIVELK</sequence>
<comment type="caution">
    <text evidence="1">The sequence shown here is derived from an EMBL/GenBank/DDBJ whole genome shotgun (WGS) entry which is preliminary data.</text>
</comment>
<evidence type="ECO:0000313" key="2">
    <source>
        <dbReference type="Proteomes" id="UP000824108"/>
    </source>
</evidence>
<accession>A0A9D2H137</accession>
<reference evidence="1" key="1">
    <citation type="journal article" date="2021" name="PeerJ">
        <title>Extensive microbial diversity within the chicken gut microbiome revealed by metagenomics and culture.</title>
        <authorList>
            <person name="Gilroy R."/>
            <person name="Ravi A."/>
            <person name="Getino M."/>
            <person name="Pursley I."/>
            <person name="Horton D.L."/>
            <person name="Alikhan N.F."/>
            <person name="Baker D."/>
            <person name="Gharbi K."/>
            <person name="Hall N."/>
            <person name="Watson M."/>
            <person name="Adriaenssens E.M."/>
            <person name="Foster-Nyarko E."/>
            <person name="Jarju S."/>
            <person name="Secka A."/>
            <person name="Antonio M."/>
            <person name="Oren A."/>
            <person name="Chaudhuri R.R."/>
            <person name="La Ragione R."/>
            <person name="Hildebrand F."/>
            <person name="Pallen M.J."/>
        </authorList>
    </citation>
    <scope>NUCLEOTIDE SEQUENCE</scope>
    <source>
        <strain evidence="1">CHK118-2852</strain>
    </source>
</reference>
<reference evidence="1" key="2">
    <citation type="submission" date="2021-04" db="EMBL/GenBank/DDBJ databases">
        <authorList>
            <person name="Gilroy R."/>
        </authorList>
    </citation>
    <scope>NUCLEOTIDE SEQUENCE</scope>
    <source>
        <strain evidence="1">CHK118-2852</strain>
    </source>
</reference>
<dbReference type="AlphaFoldDB" id="A0A9D2H137"/>
<name>A0A9D2H137_9BACE</name>